<dbReference type="RefSeq" id="WP_208295138.1">
    <property type="nucleotide sequence ID" value="NZ_SOAY01000013.1"/>
</dbReference>
<proteinExistence type="predicted"/>
<dbReference type="InterPro" id="IPR001310">
    <property type="entry name" value="Histidine_triad_HIT"/>
</dbReference>
<dbReference type="GO" id="GO:0004519">
    <property type="term" value="F:endonuclease activity"/>
    <property type="evidence" value="ECO:0007669"/>
    <property type="project" value="InterPro"/>
</dbReference>
<dbReference type="Pfam" id="PF01844">
    <property type="entry name" value="HNH"/>
    <property type="match status" value="1"/>
</dbReference>
<evidence type="ECO:0000256" key="3">
    <source>
        <dbReference type="PROSITE-ProRule" id="PRU00464"/>
    </source>
</evidence>
<comment type="caution">
    <text evidence="5">The sequence shown here is derived from an EMBL/GenBank/DDBJ whole genome shotgun (WGS) entry which is preliminary data.</text>
</comment>
<dbReference type="SUPFAM" id="SSF54197">
    <property type="entry name" value="HIT-like"/>
    <property type="match status" value="1"/>
</dbReference>
<protein>
    <submittedName>
        <fullName evidence="5">Diadenosine tetraphosphate (Ap4A) HIT family hydrolase</fullName>
    </submittedName>
</protein>
<dbReference type="Gene3D" id="1.10.30.50">
    <property type="match status" value="1"/>
</dbReference>
<dbReference type="PANTHER" id="PTHR42997:SF1">
    <property type="entry name" value="AP-4-A PHOSPHORYLASE"/>
    <property type="match status" value="1"/>
</dbReference>
<evidence type="ECO:0000256" key="1">
    <source>
        <dbReference type="PIRSR" id="PIRSR601310-1"/>
    </source>
</evidence>
<feature type="short sequence motif" description="Histidine triad motif" evidence="2 3">
    <location>
        <begin position="293"/>
        <end position="297"/>
    </location>
</feature>
<dbReference type="PANTHER" id="PTHR42997">
    <property type="entry name" value="HIT FAMILY HYDROLASE"/>
    <property type="match status" value="1"/>
</dbReference>
<dbReference type="EMBL" id="SOAY01000013">
    <property type="protein sequence ID" value="TDT41953.1"/>
    <property type="molecule type" value="Genomic_DNA"/>
</dbReference>
<name>A0A4R7JWX2_9FLAO</name>
<gene>
    <name evidence="5" type="ORF">CLV90_3185</name>
</gene>
<dbReference type="InterPro" id="IPR036265">
    <property type="entry name" value="HIT-like_sf"/>
</dbReference>
<dbReference type="CDD" id="cd00085">
    <property type="entry name" value="HNHc"/>
    <property type="match status" value="1"/>
</dbReference>
<evidence type="ECO:0000313" key="5">
    <source>
        <dbReference type="EMBL" id="TDT41953.1"/>
    </source>
</evidence>
<dbReference type="PRINTS" id="PR00332">
    <property type="entry name" value="HISTRIAD"/>
</dbReference>
<dbReference type="Proteomes" id="UP000294749">
    <property type="component" value="Unassembled WGS sequence"/>
</dbReference>
<dbReference type="InterPro" id="IPR002711">
    <property type="entry name" value="HNH"/>
</dbReference>
<evidence type="ECO:0000313" key="6">
    <source>
        <dbReference type="Proteomes" id="UP000294749"/>
    </source>
</evidence>
<keyword evidence="6" id="KW-1185">Reference proteome</keyword>
<dbReference type="GO" id="GO:0003676">
    <property type="term" value="F:nucleic acid binding"/>
    <property type="evidence" value="ECO:0007669"/>
    <property type="project" value="InterPro"/>
</dbReference>
<dbReference type="InterPro" id="IPR052908">
    <property type="entry name" value="AP-4-A_phosphorylase"/>
</dbReference>
<dbReference type="InterPro" id="IPR011146">
    <property type="entry name" value="HIT-like"/>
</dbReference>
<organism evidence="5 6">
    <name type="scientific">Maribacter spongiicola</name>
    <dbReference type="NCBI Taxonomy" id="1206753"/>
    <lineage>
        <taxon>Bacteria</taxon>
        <taxon>Pseudomonadati</taxon>
        <taxon>Bacteroidota</taxon>
        <taxon>Flavobacteriia</taxon>
        <taxon>Flavobacteriales</taxon>
        <taxon>Flavobacteriaceae</taxon>
        <taxon>Maribacter</taxon>
    </lineage>
</organism>
<dbReference type="Pfam" id="PF01230">
    <property type="entry name" value="HIT"/>
    <property type="match status" value="1"/>
</dbReference>
<evidence type="ECO:0000256" key="2">
    <source>
        <dbReference type="PIRSR" id="PIRSR601310-3"/>
    </source>
</evidence>
<dbReference type="AlphaFoldDB" id="A0A4R7JWX2"/>
<accession>A0A4R7JWX2</accession>
<dbReference type="GO" id="GO:0008270">
    <property type="term" value="F:zinc ion binding"/>
    <property type="evidence" value="ECO:0007669"/>
    <property type="project" value="InterPro"/>
</dbReference>
<dbReference type="SMART" id="SM00507">
    <property type="entry name" value="HNHc"/>
    <property type="match status" value="1"/>
</dbReference>
<keyword evidence="5" id="KW-0378">Hydrolase</keyword>
<dbReference type="GO" id="GO:0016787">
    <property type="term" value="F:hydrolase activity"/>
    <property type="evidence" value="ECO:0007669"/>
    <property type="project" value="UniProtKB-KW"/>
</dbReference>
<dbReference type="PROSITE" id="PS51084">
    <property type="entry name" value="HIT_2"/>
    <property type="match status" value="1"/>
</dbReference>
<dbReference type="InterPro" id="IPR003615">
    <property type="entry name" value="HNH_nuc"/>
</dbReference>
<dbReference type="Gene3D" id="3.30.428.10">
    <property type="entry name" value="HIT-like"/>
    <property type="match status" value="1"/>
</dbReference>
<reference evidence="5 6" key="1">
    <citation type="submission" date="2019-03" db="EMBL/GenBank/DDBJ databases">
        <title>Genomic Encyclopedia of Archaeal and Bacterial Type Strains, Phase II (KMG-II): from individual species to whole genera.</title>
        <authorList>
            <person name="Goeker M."/>
        </authorList>
    </citation>
    <scope>NUCLEOTIDE SEQUENCE [LARGE SCALE GENOMIC DNA]</scope>
    <source>
        <strain evidence="5 6">DSM 25233</strain>
    </source>
</reference>
<sequence>MNNLKYFIERKMSMSHIYQPVMIKVLLENGGVTDKINIAKTILSYDFSQVEYYEDITNNMVGRILRKNEVVIREKNIYKLIDHENLSPDEVQELIDLCELKINEYIDKRGNQIWEHRRRNRKAVSGSVRYNVLKRADGRCELCGISKDEKALEVDHILPKNHGGEDTIDNYQALCYTCNANKRDTDDTDFRNLGVKYDLRAADCIFCNYSRETIVENELAIAFYDKYPVTSKHILIIPKRHCEDYFSLSQPEVNAINRLAHELKSKLTVEDQNITGFNLGFNSGEDAGQTVFHCHMHLIPRRKNDVSNPTGGIRNVIPGKGEY</sequence>
<feature type="active site" description="Tele-AMP-histidine intermediate" evidence="1">
    <location>
        <position position="295"/>
    </location>
</feature>
<feature type="domain" description="HIT" evidence="4">
    <location>
        <begin position="200"/>
        <end position="308"/>
    </location>
</feature>
<evidence type="ECO:0000259" key="4">
    <source>
        <dbReference type="PROSITE" id="PS51084"/>
    </source>
</evidence>